<dbReference type="EMBL" id="JADGIZ020000016">
    <property type="protein sequence ID" value="KAL2916483.1"/>
    <property type="molecule type" value="Genomic_DNA"/>
</dbReference>
<keyword evidence="5" id="KW-0723">Serine/threonine-protein kinase</keyword>
<dbReference type="PANTHER" id="PTHR24056:SF508">
    <property type="entry name" value="CYCLIN-DEPENDENT KINASE 10"/>
    <property type="match status" value="1"/>
</dbReference>
<feature type="compositionally biased region" description="Low complexity" evidence="6">
    <location>
        <begin position="1"/>
        <end position="19"/>
    </location>
</feature>
<dbReference type="Gene3D" id="3.30.200.20">
    <property type="entry name" value="Phosphorylase Kinase, domain 1"/>
    <property type="match status" value="1"/>
</dbReference>
<dbReference type="InterPro" id="IPR011009">
    <property type="entry name" value="Kinase-like_dom_sf"/>
</dbReference>
<keyword evidence="2 4" id="KW-0547">Nucleotide-binding</keyword>
<feature type="domain" description="Protein kinase" evidence="7">
    <location>
        <begin position="65"/>
        <end position="354"/>
    </location>
</feature>
<dbReference type="InterPro" id="IPR017441">
    <property type="entry name" value="Protein_kinase_ATP_BS"/>
</dbReference>
<evidence type="ECO:0000256" key="1">
    <source>
        <dbReference type="ARBA" id="ARBA00006485"/>
    </source>
</evidence>
<dbReference type="SMART" id="SM00220">
    <property type="entry name" value="S_TKc"/>
    <property type="match status" value="1"/>
</dbReference>
<keyword evidence="5" id="KW-0808">Transferase</keyword>
<feature type="compositionally biased region" description="Basic and acidic residues" evidence="6">
    <location>
        <begin position="394"/>
        <end position="428"/>
    </location>
</feature>
<feature type="region of interest" description="Disordered" evidence="6">
    <location>
        <begin position="1"/>
        <end position="45"/>
    </location>
</feature>
<sequence length="481" mass="53133">MQPQSRGAGSRAGDAGAAGRPDRDQPRGRAGASRGATLLPPLVPGGRSARVKHSFVGASTPVFDFDKIGRVGEGTYGIVYKARDRRSGAIVALKRVRMEHENEGMPVSSLREISLLRTLRHDNIVSVVDVAVGAQPEDIFLVMEYCDFDLANVMDTMVARGRKSVYQPAEVKCLIQQILRGVEHLHRNHIIHRDLKLSNLLLTAQGILKVADFGLARTFSAPAAPLTPRVVTLWYRSPELLLGASTYTTAIDMWSVGCIFGELLRSEPLLPGKIERHQLELICKLLGSPTPAIWPEITELPFYPAFRFPAVDYDSVRAVFSGFSDATQRLLKSLLVYRPQSRLAARDALRHPYFTESPRACAPVLLPTFPEVSNPAQAHINKQQALARQMLAAEQHEPQRSAARDAADPRHRSIERDVDRGMDRDRRPGVGGGGGAALAASQDTLRDLMAARNFKRRRFDGESHDRLFEVGMPVFRAFADD</sequence>
<keyword evidence="3 4" id="KW-0067">ATP-binding</keyword>
<protein>
    <recommendedName>
        <fullName evidence="7">Protein kinase domain-containing protein</fullName>
    </recommendedName>
</protein>
<comment type="caution">
    <text evidence="8">The sequence shown here is derived from an EMBL/GenBank/DDBJ whole genome shotgun (WGS) entry which is preliminary data.</text>
</comment>
<comment type="similarity">
    <text evidence="1">Belongs to the protein kinase superfamily. CMGC Ser/Thr protein kinase family. CDC2/CDKX subfamily.</text>
</comment>
<feature type="binding site" evidence="4">
    <location>
        <position position="94"/>
    </location>
    <ligand>
        <name>ATP</name>
        <dbReference type="ChEBI" id="CHEBI:30616"/>
    </ligand>
</feature>
<dbReference type="PROSITE" id="PS50011">
    <property type="entry name" value="PROTEIN_KINASE_DOM"/>
    <property type="match status" value="1"/>
</dbReference>
<dbReference type="InterPro" id="IPR008271">
    <property type="entry name" value="Ser/Thr_kinase_AS"/>
</dbReference>
<dbReference type="InterPro" id="IPR050108">
    <property type="entry name" value="CDK"/>
</dbReference>
<keyword evidence="5" id="KW-0418">Kinase</keyword>
<dbReference type="InterPro" id="IPR000719">
    <property type="entry name" value="Prot_kinase_dom"/>
</dbReference>
<dbReference type="PROSITE" id="PS00108">
    <property type="entry name" value="PROTEIN_KINASE_ST"/>
    <property type="match status" value="1"/>
</dbReference>
<organism evidence="8 9">
    <name type="scientific">Polyrhizophydium stewartii</name>
    <dbReference type="NCBI Taxonomy" id="2732419"/>
    <lineage>
        <taxon>Eukaryota</taxon>
        <taxon>Fungi</taxon>
        <taxon>Fungi incertae sedis</taxon>
        <taxon>Chytridiomycota</taxon>
        <taxon>Chytridiomycota incertae sedis</taxon>
        <taxon>Chytridiomycetes</taxon>
        <taxon>Rhizophydiales</taxon>
        <taxon>Rhizophydiales incertae sedis</taxon>
        <taxon>Polyrhizophydium</taxon>
    </lineage>
</organism>
<reference evidence="8 9" key="1">
    <citation type="submission" date="2023-09" db="EMBL/GenBank/DDBJ databases">
        <title>Pangenome analysis of Batrachochytrium dendrobatidis and related Chytrids.</title>
        <authorList>
            <person name="Yacoub M.N."/>
            <person name="Stajich J.E."/>
            <person name="James T.Y."/>
        </authorList>
    </citation>
    <scope>NUCLEOTIDE SEQUENCE [LARGE SCALE GENOMIC DNA]</scope>
    <source>
        <strain evidence="8 9">JEL0888</strain>
    </source>
</reference>
<evidence type="ECO:0000256" key="4">
    <source>
        <dbReference type="PROSITE-ProRule" id="PRU10141"/>
    </source>
</evidence>
<accession>A0ABR4NAC4</accession>
<evidence type="ECO:0000256" key="2">
    <source>
        <dbReference type="ARBA" id="ARBA00022741"/>
    </source>
</evidence>
<dbReference type="SUPFAM" id="SSF56112">
    <property type="entry name" value="Protein kinase-like (PK-like)"/>
    <property type="match status" value="1"/>
</dbReference>
<dbReference type="Gene3D" id="1.10.510.10">
    <property type="entry name" value="Transferase(Phosphotransferase) domain 1"/>
    <property type="match status" value="1"/>
</dbReference>
<proteinExistence type="inferred from homology"/>
<evidence type="ECO:0000256" key="6">
    <source>
        <dbReference type="SAM" id="MobiDB-lite"/>
    </source>
</evidence>
<evidence type="ECO:0000256" key="3">
    <source>
        <dbReference type="ARBA" id="ARBA00022840"/>
    </source>
</evidence>
<name>A0ABR4NAC4_9FUNG</name>
<dbReference type="PROSITE" id="PS00107">
    <property type="entry name" value="PROTEIN_KINASE_ATP"/>
    <property type="match status" value="1"/>
</dbReference>
<evidence type="ECO:0000313" key="9">
    <source>
        <dbReference type="Proteomes" id="UP001527925"/>
    </source>
</evidence>
<dbReference type="Proteomes" id="UP001527925">
    <property type="component" value="Unassembled WGS sequence"/>
</dbReference>
<dbReference type="PANTHER" id="PTHR24056">
    <property type="entry name" value="CELL DIVISION PROTEIN KINASE"/>
    <property type="match status" value="1"/>
</dbReference>
<evidence type="ECO:0000313" key="8">
    <source>
        <dbReference type="EMBL" id="KAL2916483.1"/>
    </source>
</evidence>
<evidence type="ECO:0000259" key="7">
    <source>
        <dbReference type="PROSITE" id="PS50011"/>
    </source>
</evidence>
<gene>
    <name evidence="8" type="ORF">HK105_203916</name>
</gene>
<feature type="region of interest" description="Disordered" evidence="6">
    <location>
        <begin position="389"/>
        <end position="438"/>
    </location>
</feature>
<keyword evidence="9" id="KW-1185">Reference proteome</keyword>
<dbReference type="Pfam" id="PF00069">
    <property type="entry name" value="Pkinase"/>
    <property type="match status" value="1"/>
</dbReference>
<evidence type="ECO:0000256" key="5">
    <source>
        <dbReference type="RuleBase" id="RU000304"/>
    </source>
</evidence>